<proteinExistence type="predicted"/>
<reference evidence="1 2" key="1">
    <citation type="submission" date="2018-03" db="EMBL/GenBank/DDBJ databases">
        <authorList>
            <person name="Keele B.F."/>
        </authorList>
    </citation>
    <scope>NUCLEOTIDE SEQUENCE [LARGE SCALE GENOMIC DNA]</scope>
    <source>
        <strain evidence="1 2">CECT 8599</strain>
    </source>
</reference>
<evidence type="ECO:0000313" key="2">
    <source>
        <dbReference type="Proteomes" id="UP000244880"/>
    </source>
</evidence>
<dbReference type="EMBL" id="OMOR01000001">
    <property type="protein sequence ID" value="SPH22117.1"/>
    <property type="molecule type" value="Genomic_DNA"/>
</dbReference>
<gene>
    <name evidence="1" type="ORF">ASD8599_02862</name>
</gene>
<dbReference type="AlphaFoldDB" id="A0A2R8BGI3"/>
<evidence type="ECO:0000313" key="1">
    <source>
        <dbReference type="EMBL" id="SPH22117.1"/>
    </source>
</evidence>
<name>A0A2R8BGI3_9RHOB</name>
<organism evidence="1 2">
    <name type="scientific">Ascidiaceihabitans donghaensis</name>
    <dbReference type="NCBI Taxonomy" id="1510460"/>
    <lineage>
        <taxon>Bacteria</taxon>
        <taxon>Pseudomonadati</taxon>
        <taxon>Pseudomonadota</taxon>
        <taxon>Alphaproteobacteria</taxon>
        <taxon>Rhodobacterales</taxon>
        <taxon>Paracoccaceae</taxon>
        <taxon>Ascidiaceihabitans</taxon>
    </lineage>
</organism>
<keyword evidence="2" id="KW-1185">Reference proteome</keyword>
<protein>
    <submittedName>
        <fullName evidence="1">Uncharacterized protein</fullName>
    </submittedName>
</protein>
<accession>A0A2R8BGI3</accession>
<dbReference type="Proteomes" id="UP000244880">
    <property type="component" value="Unassembled WGS sequence"/>
</dbReference>
<sequence length="99" mass="11374">MIGVSLCNYHMTKKAHRKIEKMLENAHNLDLSVRDLKLIQDALYTQEKILSVQSRAGGNAAKLRLNEVKELMRRVDVKAPQRESENRKSWIGLTRALFG</sequence>